<accession>A0ABQ7TTN0</accession>
<feature type="chain" id="PRO_5046103189" evidence="1">
    <location>
        <begin position="28"/>
        <end position="150"/>
    </location>
</feature>
<protein>
    <submittedName>
        <fullName evidence="2">Uncharacterized protein</fullName>
    </submittedName>
</protein>
<comment type="caution">
    <text evidence="2">The sequence shown here is derived from an EMBL/GenBank/DDBJ whole genome shotgun (WGS) entry which is preliminary data.</text>
</comment>
<evidence type="ECO:0000313" key="2">
    <source>
        <dbReference type="EMBL" id="KAH0737905.1"/>
    </source>
</evidence>
<organism evidence="2 3">
    <name type="scientific">Solanum tuberosum</name>
    <name type="common">Potato</name>
    <dbReference type="NCBI Taxonomy" id="4113"/>
    <lineage>
        <taxon>Eukaryota</taxon>
        <taxon>Viridiplantae</taxon>
        <taxon>Streptophyta</taxon>
        <taxon>Embryophyta</taxon>
        <taxon>Tracheophyta</taxon>
        <taxon>Spermatophyta</taxon>
        <taxon>Magnoliopsida</taxon>
        <taxon>eudicotyledons</taxon>
        <taxon>Gunneridae</taxon>
        <taxon>Pentapetalae</taxon>
        <taxon>asterids</taxon>
        <taxon>lamiids</taxon>
        <taxon>Solanales</taxon>
        <taxon>Solanaceae</taxon>
        <taxon>Solanoideae</taxon>
        <taxon>Solaneae</taxon>
        <taxon>Solanum</taxon>
    </lineage>
</organism>
<evidence type="ECO:0000313" key="3">
    <source>
        <dbReference type="Proteomes" id="UP000826656"/>
    </source>
</evidence>
<proteinExistence type="predicted"/>
<keyword evidence="3" id="KW-1185">Reference proteome</keyword>
<evidence type="ECO:0000256" key="1">
    <source>
        <dbReference type="SAM" id="SignalP"/>
    </source>
</evidence>
<name>A0ABQ7TTN0_SOLTU</name>
<reference evidence="2 3" key="1">
    <citation type="journal article" date="2021" name="bioRxiv">
        <title>Chromosome-scale and haplotype-resolved genome assembly of a tetraploid potato cultivar.</title>
        <authorList>
            <person name="Sun H."/>
            <person name="Jiao W.-B."/>
            <person name="Krause K."/>
            <person name="Campoy J.A."/>
            <person name="Goel M."/>
            <person name="Folz-Donahue K."/>
            <person name="Kukat C."/>
            <person name="Huettel B."/>
            <person name="Schneeberger K."/>
        </authorList>
    </citation>
    <scope>NUCLEOTIDE SEQUENCE [LARGE SCALE GENOMIC DNA]</scope>
    <source>
        <strain evidence="2">SolTubOtavaFocal</strain>
        <tissue evidence="2">Leaves</tissue>
    </source>
</reference>
<sequence length="150" mass="16644">MSKTKESVVELLVTLLVKLLSIEKLWAKGLCASTYEASWLSKTWNSKVEDFTDRSQNVTRAFAKAKVKRLYKSPFQDGSEIRNITEDGNTSTLSCRDIKKQEQSCEGLTSVSCGQSKGKWSTEGWEGVCLATWGQPKEDGGPLDSPWSKG</sequence>
<keyword evidence="1" id="KW-0732">Signal</keyword>
<feature type="signal peptide" evidence="1">
    <location>
        <begin position="1"/>
        <end position="27"/>
    </location>
</feature>
<dbReference type="EMBL" id="JAIVGD010000028">
    <property type="protein sequence ID" value="KAH0737905.1"/>
    <property type="molecule type" value="Genomic_DNA"/>
</dbReference>
<dbReference type="Proteomes" id="UP000826656">
    <property type="component" value="Unassembled WGS sequence"/>
</dbReference>
<gene>
    <name evidence="2" type="ORF">KY290_036610</name>
</gene>